<evidence type="ECO:0000313" key="2">
    <source>
        <dbReference type="EMBL" id="CAI4003533.1"/>
    </source>
</evidence>
<dbReference type="Proteomes" id="UP001152797">
    <property type="component" value="Unassembled WGS sequence"/>
</dbReference>
<dbReference type="EMBL" id="CAMXCT030003285">
    <property type="protein sequence ID" value="CAL4790845.1"/>
    <property type="molecule type" value="Genomic_DNA"/>
</dbReference>
<feature type="compositionally biased region" description="Basic and acidic residues" evidence="1">
    <location>
        <begin position="1321"/>
        <end position="1339"/>
    </location>
</feature>
<organism evidence="2">
    <name type="scientific">Cladocopium goreaui</name>
    <dbReference type="NCBI Taxonomy" id="2562237"/>
    <lineage>
        <taxon>Eukaryota</taxon>
        <taxon>Sar</taxon>
        <taxon>Alveolata</taxon>
        <taxon>Dinophyceae</taxon>
        <taxon>Suessiales</taxon>
        <taxon>Symbiodiniaceae</taxon>
        <taxon>Cladocopium</taxon>
    </lineage>
</organism>
<name>A0A9P1G812_9DINO</name>
<evidence type="ECO:0000313" key="4">
    <source>
        <dbReference type="Proteomes" id="UP001152797"/>
    </source>
</evidence>
<protein>
    <submittedName>
        <fullName evidence="2">Uncharacterized protein</fullName>
    </submittedName>
</protein>
<accession>A0A9P1G812</accession>
<sequence length="1489" mass="166892">MKKLNRCTDDGFQSVQNKLLQGKEIKCEACLELLRTRKFCADSLQEQIDAVMSGEVNPKERFQRDAESGHQDPELHCIPKKKKAKKDIENVDDEQDLNNGPEACIAFLKEYEGVIELLPPGTAGKKVPYRCLVCKSRAQPLGRIGELTQMRMCYVKHFITQHTEKCKAHLRNLRTLKEMEQMRPRVACEALCVSDADTAGKLYCHRDIFDLWASICNFQGCAKHTYWCESNSGDWFIRSIDCEKETDQVPGERSVCSACKKLGEPSSVVRSPLRFAVKFFISHLLNAKMFGGEARVKEITEDIKASSVYQRDSKLKSLMGLETHLMQQWVRASCQNDGMGNKRYKQFFNSIVKPTLNISVSSIPQNLEDIVGRLTAIIKGQEASEEDQVRLKVACSAIHGHLESNPLITGLALACTRMSEKQSRNIFTLAGRKDNTCTERERSLLADAGMQLAMASCNTGLARECGLSSTALKLSLDELHLNSLPTPALAVRWPEILQENFQLLDQRFLRPEEAPNRRLCAAFDATYITTTLAQLALHKEKGMVGGVWNVGETDQSFLDLAQDIKVDRVNKASSILEVVLWDPAAVRRVQLPVATTPIETNFSGPGSTMRGCWFMLELMGMILKEGADIIRCITFDAHGSHSMIRKILHGQNDGSYDDALRLPFWRDLEWVHLPSSCLPRCPIKICMHNNEAIYGIPGVCHASKNTGSALTSWIRTCFYGDYWADCTMSRQYGLPPGVMGRECPQSDKAQAILMNPFFLDCALRDMQTPWALRGCLLHNLCVALCQGALLHRNLSLQSRCECGLAGFLLLDLYKMLSNQRSSRLGQPRGSMFMSPQTMYNIQGVSLIASVICVSKDPNFHPWKVGSCRLSELPIEEWFSLLRRQSANAQLNCRAFFQASCRSSLKHGRQLNSIKPVKRSPEPPLTEEVFQKCCERAFKGALKLVSFTSSKSEEAIEASYRKLCREKTDEDGDLHWEDDMAEDDPDEFLEHGLAEGDEQGNAAFDLLTSIQQTAFVDPENDPATAEACSAKDPEIEKMADSHQIAFLLEEPSDAAVAESVQEGDHLPSSLLEAMEDSGDKWNSLFRLLVKMRSAPGGVDTRFIANGRHMRKASGTLNWHQYNEARIAELNRERESAEFRARTTRMAKWRELAEQAAQDLQIEVGVPEKIRPGNIVLFHLPNGVPQQGVELGFVTSVWRGVKSPKLFSGESSISSCMAFRVIALDMESGEQIRDWFCSAKSDCWVCRMEALVCILDIESCHMPSDGDGEVLITLTETSAEILAKIPELKTWSVAPTMTRGSKGKGIKRAKLVKVQAKGGQSLVEKKKQDTVKKKDKAEKKEKKEKKKKITVNTDELTDADFRRTPQGRQNIENVMKELYSLDQKAFPTGPAFTPEGHCRMKFEGASKFTWDEMLKASGRAMESLYRNPRAADAYGKAVFKHLMTIKSKLESDPPHRQGWLRLLKDVCDYVSCITSTTKTDSKPDEPAGSTE</sequence>
<dbReference type="EMBL" id="CAMXCT010003285">
    <property type="protein sequence ID" value="CAI4003533.1"/>
    <property type="molecule type" value="Genomic_DNA"/>
</dbReference>
<dbReference type="EMBL" id="CAMXCT020003285">
    <property type="protein sequence ID" value="CAL1156908.1"/>
    <property type="molecule type" value="Genomic_DNA"/>
</dbReference>
<evidence type="ECO:0000313" key="3">
    <source>
        <dbReference type="EMBL" id="CAL1156908.1"/>
    </source>
</evidence>
<gene>
    <name evidence="2" type="ORF">C1SCF055_LOCUS29395</name>
</gene>
<keyword evidence="4" id="KW-1185">Reference proteome</keyword>
<proteinExistence type="predicted"/>
<comment type="caution">
    <text evidence="2">The sequence shown here is derived from an EMBL/GenBank/DDBJ whole genome shotgun (WGS) entry which is preliminary data.</text>
</comment>
<reference evidence="2" key="1">
    <citation type="submission" date="2022-10" db="EMBL/GenBank/DDBJ databases">
        <authorList>
            <person name="Chen Y."/>
            <person name="Dougan E. K."/>
            <person name="Chan C."/>
            <person name="Rhodes N."/>
            <person name="Thang M."/>
        </authorList>
    </citation>
    <scope>NUCLEOTIDE SEQUENCE</scope>
</reference>
<reference evidence="3" key="2">
    <citation type="submission" date="2024-04" db="EMBL/GenBank/DDBJ databases">
        <authorList>
            <person name="Chen Y."/>
            <person name="Shah S."/>
            <person name="Dougan E. K."/>
            <person name="Thang M."/>
            <person name="Chan C."/>
        </authorList>
    </citation>
    <scope>NUCLEOTIDE SEQUENCE [LARGE SCALE GENOMIC DNA]</scope>
</reference>
<feature type="region of interest" description="Disordered" evidence="1">
    <location>
        <begin position="1321"/>
        <end position="1345"/>
    </location>
</feature>
<evidence type="ECO:0000256" key="1">
    <source>
        <dbReference type="SAM" id="MobiDB-lite"/>
    </source>
</evidence>